<keyword evidence="2" id="KW-1185">Reference proteome</keyword>
<accession>A0A9X0U2P8</accession>
<dbReference type="InterPro" id="IPR031876">
    <property type="entry name" value="DUF4760"/>
</dbReference>
<comment type="caution">
    <text evidence="1">The sequence shown here is derived from an EMBL/GenBank/DDBJ whole genome shotgun (WGS) entry which is preliminary data.</text>
</comment>
<reference evidence="1 2" key="1">
    <citation type="submission" date="2020-08" db="EMBL/GenBank/DDBJ databases">
        <title>Genomic Encyclopedia of Type Strains, Phase IV (KMG-V): Genome sequencing to study the core and pangenomes of soil and plant-associated prokaryotes.</title>
        <authorList>
            <person name="Whitman W."/>
        </authorList>
    </citation>
    <scope>NUCLEOTIDE SEQUENCE [LARGE SCALE GENOMIC DNA]</scope>
    <source>
        <strain evidence="1 2">X5P2</strain>
    </source>
</reference>
<dbReference type="Proteomes" id="UP000535182">
    <property type="component" value="Unassembled WGS sequence"/>
</dbReference>
<organism evidence="1 2">
    <name type="scientific">Tunturiibacter gelidiferens</name>
    <dbReference type="NCBI Taxonomy" id="3069689"/>
    <lineage>
        <taxon>Bacteria</taxon>
        <taxon>Pseudomonadati</taxon>
        <taxon>Acidobacteriota</taxon>
        <taxon>Terriglobia</taxon>
        <taxon>Terriglobales</taxon>
        <taxon>Acidobacteriaceae</taxon>
        <taxon>Tunturiibacter</taxon>
    </lineage>
</organism>
<evidence type="ECO:0000313" key="2">
    <source>
        <dbReference type="Proteomes" id="UP000535182"/>
    </source>
</evidence>
<dbReference type="AlphaFoldDB" id="A0A9X0U2P8"/>
<gene>
    <name evidence="1" type="ORF">HDF14_001093</name>
</gene>
<sequence>MVATMVFHGALEEDLVYDACPEMYFKFAKVRRHIEEFRRINNLPELFQNLQNLAEGSEKGRARLNNMERYLSLSEQ</sequence>
<dbReference type="Pfam" id="PF15956">
    <property type="entry name" value="DUF4760"/>
    <property type="match status" value="1"/>
</dbReference>
<proteinExistence type="predicted"/>
<evidence type="ECO:0000313" key="1">
    <source>
        <dbReference type="EMBL" id="MBB5327488.1"/>
    </source>
</evidence>
<dbReference type="RefSeq" id="WP_423247782.1">
    <property type="nucleotide sequence ID" value="NZ_JACHEB010000002.1"/>
</dbReference>
<dbReference type="EMBL" id="JACHEB010000002">
    <property type="protein sequence ID" value="MBB5327488.1"/>
    <property type="molecule type" value="Genomic_DNA"/>
</dbReference>
<name>A0A9X0U2P8_9BACT</name>
<protein>
    <submittedName>
        <fullName evidence="1">Uncharacterized protein</fullName>
    </submittedName>
</protein>